<evidence type="ECO:0000313" key="3">
    <source>
        <dbReference type="Proteomes" id="UP000219994"/>
    </source>
</evidence>
<organism evidence="2 3">
    <name type="scientific">Candidatus Lumbricidiphila eiseniae</name>
    <dbReference type="NCBI Taxonomy" id="1969409"/>
    <lineage>
        <taxon>Bacteria</taxon>
        <taxon>Bacillati</taxon>
        <taxon>Actinomycetota</taxon>
        <taxon>Actinomycetes</taxon>
        <taxon>Micrococcales</taxon>
        <taxon>Microbacteriaceae</taxon>
        <taxon>Candidatus Lumbricidiphila</taxon>
    </lineage>
</organism>
<comment type="caution">
    <text evidence="2">The sequence shown here is derived from an EMBL/GenBank/DDBJ whole genome shotgun (WGS) entry which is preliminary data.</text>
</comment>
<feature type="transmembrane region" description="Helical" evidence="1">
    <location>
        <begin position="51"/>
        <end position="73"/>
    </location>
</feature>
<proteinExistence type="predicted"/>
<dbReference type="AlphaFoldDB" id="A0A2A6FRD6"/>
<sequence length="82" mass="9030">MLVIRRAVLALLLPLALHIAESLFFQLLDMPGWSFLMSAVYPTGLQHYDPVQALCPTAYLGVLTVIGTAVFVARSRISPRMS</sequence>
<gene>
    <name evidence="2" type="ORF">B5766_07285</name>
</gene>
<protein>
    <submittedName>
        <fullName evidence="2">Uncharacterized protein</fullName>
    </submittedName>
</protein>
<keyword evidence="1" id="KW-0472">Membrane</keyword>
<name>A0A2A6FRD6_9MICO</name>
<accession>A0A2A6FRD6</accession>
<keyword evidence="1" id="KW-1133">Transmembrane helix</keyword>
<dbReference type="Proteomes" id="UP000219994">
    <property type="component" value="Unassembled WGS sequence"/>
</dbReference>
<reference evidence="3" key="1">
    <citation type="submission" date="2017-03" db="EMBL/GenBank/DDBJ databases">
        <authorList>
            <person name="Lund M.B."/>
        </authorList>
    </citation>
    <scope>NUCLEOTIDE SEQUENCE [LARGE SCALE GENOMIC DNA]</scope>
</reference>
<evidence type="ECO:0000313" key="2">
    <source>
        <dbReference type="EMBL" id="PDQ35240.1"/>
    </source>
</evidence>
<dbReference type="EMBL" id="NAEP01000038">
    <property type="protein sequence ID" value="PDQ35240.1"/>
    <property type="molecule type" value="Genomic_DNA"/>
</dbReference>
<keyword evidence="1" id="KW-0812">Transmembrane</keyword>
<evidence type="ECO:0000256" key="1">
    <source>
        <dbReference type="SAM" id="Phobius"/>
    </source>
</evidence>